<gene>
    <name evidence="3" type="ORF">CCAM_LOCUS29190</name>
</gene>
<feature type="region of interest" description="Disordered" evidence="1">
    <location>
        <begin position="50"/>
        <end position="76"/>
    </location>
</feature>
<evidence type="ECO:0000313" key="4">
    <source>
        <dbReference type="Proteomes" id="UP000595140"/>
    </source>
</evidence>
<feature type="compositionally biased region" description="Basic and acidic residues" evidence="1">
    <location>
        <begin position="468"/>
        <end position="486"/>
    </location>
</feature>
<name>A0A484MH76_9ASTE</name>
<reference evidence="3 4" key="1">
    <citation type="submission" date="2018-04" db="EMBL/GenBank/DDBJ databases">
        <authorList>
            <person name="Vogel A."/>
        </authorList>
    </citation>
    <scope>NUCLEOTIDE SEQUENCE [LARGE SCALE GENOMIC DNA]</scope>
</reference>
<feature type="domain" description="AT3G52170-like helix-turn-helix" evidence="2">
    <location>
        <begin position="75"/>
        <end position="124"/>
    </location>
</feature>
<evidence type="ECO:0000256" key="1">
    <source>
        <dbReference type="SAM" id="MobiDB-lite"/>
    </source>
</evidence>
<dbReference type="EMBL" id="OOIL02003368">
    <property type="protein sequence ID" value="VFQ87414.1"/>
    <property type="molecule type" value="Genomic_DNA"/>
</dbReference>
<evidence type="ECO:0000313" key="3">
    <source>
        <dbReference type="EMBL" id="VFQ87414.1"/>
    </source>
</evidence>
<dbReference type="AlphaFoldDB" id="A0A484MH76"/>
<dbReference type="Proteomes" id="UP000595140">
    <property type="component" value="Unassembled WGS sequence"/>
</dbReference>
<dbReference type="InterPro" id="IPR058942">
    <property type="entry name" value="AT3G52170-like"/>
</dbReference>
<sequence>MSTVARALNMQFAGRFSHSLPKKVFLEASLFLRGASVSYVRWRGISFAAAVPSPTPPPPPDSTPPEVKKTRRRVPKEERRAMVQNFVDKYRALNSGKFPTPSDAKNEVGGSYYTIKRIMQEIEYEWKMTTQNKGGAQIKDTNVEGLEAVEVVRTSNIVEKSLLHGMDSVSTMDCNSELFSRKSHLLAEEVQQTSDSHGNKAEVHLKDKITTEDDPEYDNPKLLADTQLSGMDFEDSKTQHIKAEIGSEMAAVVDKTILNEMSSASASESDLLTVEARHILDSRHMETEFNAKQKITAEDELIFDDVKPLSGVNVEDSCDQHIEEELGPQVSIAAECAARESHLLVMETKHLLDSQPQNTEADLNEVTDAEYMQNFDSTNPLDKLHESIRTETSIPIVKTPLVDTGSDSENDSKYATSEIDLLAGETKHALDSHNEKAMYNLNEKKSAQIELKSDGWKHLDEEQNPSEIQKDTRELPNEKETVQHKENPSVWKNLKSFADGIISFWKKL</sequence>
<dbReference type="InterPro" id="IPR058941">
    <property type="entry name" value="HTH_AT3G52170-like"/>
</dbReference>
<proteinExistence type="predicted"/>
<dbReference type="PANTHER" id="PTHR34568:SF4">
    <property type="entry name" value="OS02G0638000 PROTEIN"/>
    <property type="match status" value="1"/>
</dbReference>
<organism evidence="3 4">
    <name type="scientific">Cuscuta campestris</name>
    <dbReference type="NCBI Taxonomy" id="132261"/>
    <lineage>
        <taxon>Eukaryota</taxon>
        <taxon>Viridiplantae</taxon>
        <taxon>Streptophyta</taxon>
        <taxon>Embryophyta</taxon>
        <taxon>Tracheophyta</taxon>
        <taxon>Spermatophyta</taxon>
        <taxon>Magnoliopsida</taxon>
        <taxon>eudicotyledons</taxon>
        <taxon>Gunneridae</taxon>
        <taxon>Pentapetalae</taxon>
        <taxon>asterids</taxon>
        <taxon>lamiids</taxon>
        <taxon>Solanales</taxon>
        <taxon>Convolvulaceae</taxon>
        <taxon>Cuscuteae</taxon>
        <taxon>Cuscuta</taxon>
        <taxon>Cuscuta subgen. Grammica</taxon>
        <taxon>Cuscuta sect. Cleistogrammica</taxon>
    </lineage>
</organism>
<dbReference type="Pfam" id="PF25896">
    <property type="entry name" value="HTH_AT3G52170"/>
    <property type="match status" value="1"/>
</dbReference>
<dbReference type="OrthoDB" id="1930826at2759"/>
<protein>
    <recommendedName>
        <fullName evidence="2">AT3G52170-like helix-turn-helix domain-containing protein</fullName>
    </recommendedName>
</protein>
<keyword evidence="4" id="KW-1185">Reference proteome</keyword>
<accession>A0A484MH76</accession>
<feature type="compositionally biased region" description="Pro residues" evidence="1">
    <location>
        <begin position="53"/>
        <end position="63"/>
    </location>
</feature>
<dbReference type="PANTHER" id="PTHR34568">
    <property type="entry name" value="RRM DOMAIN-CONTAINING PROTEIN"/>
    <property type="match status" value="1"/>
</dbReference>
<feature type="region of interest" description="Disordered" evidence="1">
    <location>
        <begin position="460"/>
        <end position="486"/>
    </location>
</feature>
<evidence type="ECO:0000259" key="2">
    <source>
        <dbReference type="Pfam" id="PF25896"/>
    </source>
</evidence>